<evidence type="ECO:0000313" key="6">
    <source>
        <dbReference type="EMBL" id="OXA44974.1"/>
    </source>
</evidence>
<dbReference type="GO" id="GO:0008270">
    <property type="term" value="F:zinc ion binding"/>
    <property type="evidence" value="ECO:0007669"/>
    <property type="project" value="UniProtKB-KW"/>
</dbReference>
<keyword evidence="7" id="KW-1185">Reference proteome</keyword>
<dbReference type="Gene3D" id="6.10.140.2220">
    <property type="match status" value="1"/>
</dbReference>
<dbReference type="CDD" id="cd08161">
    <property type="entry name" value="SET"/>
    <property type="match status" value="1"/>
</dbReference>
<keyword evidence="1" id="KW-0479">Metal-binding</keyword>
<protein>
    <submittedName>
        <fullName evidence="6">SET domain-containing protein 14</fullName>
    </submittedName>
</protein>
<keyword evidence="2 4" id="KW-0863">Zinc-finger</keyword>
<gene>
    <name evidence="6" type="ORF">Fcan01_20307</name>
</gene>
<evidence type="ECO:0000256" key="1">
    <source>
        <dbReference type="ARBA" id="ARBA00022723"/>
    </source>
</evidence>
<dbReference type="EMBL" id="LNIX01000018">
    <property type="protein sequence ID" value="OXA44974.1"/>
    <property type="molecule type" value="Genomic_DNA"/>
</dbReference>
<dbReference type="InterPro" id="IPR046341">
    <property type="entry name" value="SET_dom_sf"/>
</dbReference>
<dbReference type="SUPFAM" id="SSF82199">
    <property type="entry name" value="SET domain"/>
    <property type="match status" value="1"/>
</dbReference>
<evidence type="ECO:0000259" key="5">
    <source>
        <dbReference type="PROSITE" id="PS50865"/>
    </source>
</evidence>
<dbReference type="AlphaFoldDB" id="A0A226DJF0"/>
<dbReference type="OrthoDB" id="432970at2759"/>
<evidence type="ECO:0000313" key="7">
    <source>
        <dbReference type="Proteomes" id="UP000198287"/>
    </source>
</evidence>
<comment type="caution">
    <text evidence="6">The sequence shown here is derived from an EMBL/GenBank/DDBJ whole genome shotgun (WGS) entry which is preliminary data.</text>
</comment>
<dbReference type="InterPro" id="IPR002893">
    <property type="entry name" value="Znf_MYND"/>
</dbReference>
<name>A0A226DJF0_FOLCA</name>
<sequence>MMASNPVSDERLPAAGQDEAIPNLVLSSDIDRHCAACHTLVPLKAVKICGKCCRRAYCSPECQAIDWKIEKKDATRSQGHSKWCGLSYGEEDLDWVLREKFDPSSGVSLGLGVFAKRFIPSTSRIMVDYFQGHGLVVSADIIRDRCTIMKAVGRSKHLGHNCNGNANTQILLDLRVRIVYSKRGINPDEEITINILGYNDSLGSIIDPDTMYGNRRLGTFKTFSDCRRVLESKFNIICPSDCFCRDDDMDNLIISLRKAIEALYRKEDCLGFYPMPTYLVVPTVTMVKELERLLADLDKTGVCGLSRATYLRLAWRLASHRKKTLPLAHKFIKEAYDIYCNIFHPQSTYAMAVEMFVREPDQYEKYICIDY</sequence>
<proteinExistence type="predicted"/>
<evidence type="ECO:0000256" key="2">
    <source>
        <dbReference type="ARBA" id="ARBA00022771"/>
    </source>
</evidence>
<evidence type="ECO:0000256" key="4">
    <source>
        <dbReference type="PROSITE-ProRule" id="PRU00134"/>
    </source>
</evidence>
<organism evidence="6 7">
    <name type="scientific">Folsomia candida</name>
    <name type="common">Springtail</name>
    <dbReference type="NCBI Taxonomy" id="158441"/>
    <lineage>
        <taxon>Eukaryota</taxon>
        <taxon>Metazoa</taxon>
        <taxon>Ecdysozoa</taxon>
        <taxon>Arthropoda</taxon>
        <taxon>Hexapoda</taxon>
        <taxon>Collembola</taxon>
        <taxon>Entomobryomorpha</taxon>
        <taxon>Isotomoidea</taxon>
        <taxon>Isotomidae</taxon>
        <taxon>Proisotominae</taxon>
        <taxon>Folsomia</taxon>
    </lineage>
</organism>
<dbReference type="SUPFAM" id="SSF144232">
    <property type="entry name" value="HIT/MYND zinc finger-like"/>
    <property type="match status" value="1"/>
</dbReference>
<feature type="domain" description="MYND-type" evidence="5">
    <location>
        <begin position="34"/>
        <end position="84"/>
    </location>
</feature>
<dbReference type="PROSITE" id="PS50865">
    <property type="entry name" value="ZF_MYND_2"/>
    <property type="match status" value="1"/>
</dbReference>
<keyword evidence="3" id="KW-0862">Zinc</keyword>
<accession>A0A226DJF0</accession>
<dbReference type="Proteomes" id="UP000198287">
    <property type="component" value="Unassembled WGS sequence"/>
</dbReference>
<reference evidence="6 7" key="1">
    <citation type="submission" date="2015-12" db="EMBL/GenBank/DDBJ databases">
        <title>The genome of Folsomia candida.</title>
        <authorList>
            <person name="Faddeeva A."/>
            <person name="Derks M.F."/>
            <person name="Anvar Y."/>
            <person name="Smit S."/>
            <person name="Van Straalen N."/>
            <person name="Roelofs D."/>
        </authorList>
    </citation>
    <scope>NUCLEOTIDE SEQUENCE [LARGE SCALE GENOMIC DNA]</scope>
    <source>
        <strain evidence="6 7">VU population</strain>
        <tissue evidence="6">Whole body</tissue>
    </source>
</reference>
<evidence type="ECO:0000256" key="3">
    <source>
        <dbReference type="ARBA" id="ARBA00022833"/>
    </source>
</evidence>
<dbReference type="Pfam" id="PF01753">
    <property type="entry name" value="zf-MYND"/>
    <property type="match status" value="1"/>
</dbReference>